<dbReference type="InterPro" id="IPR001507">
    <property type="entry name" value="ZP_dom"/>
</dbReference>
<dbReference type="PANTHER" id="PTHR14002:SF54">
    <property type="entry name" value="ZONA PELLUCIDA SPERM-BINDING PROTEIN 2"/>
    <property type="match status" value="1"/>
</dbReference>
<keyword evidence="1 4" id="KW-0732">Signal</keyword>
<dbReference type="SMART" id="SM00241">
    <property type="entry name" value="ZP"/>
    <property type="match status" value="1"/>
</dbReference>
<feature type="signal peptide" evidence="4">
    <location>
        <begin position="1"/>
        <end position="23"/>
    </location>
</feature>
<accession>A0A6F9DTY8</accession>
<feature type="domain" description="ZP" evidence="5">
    <location>
        <begin position="249"/>
        <end position="518"/>
    </location>
</feature>
<evidence type="ECO:0000256" key="1">
    <source>
        <dbReference type="ARBA" id="ARBA00022729"/>
    </source>
</evidence>
<feature type="transmembrane region" description="Helical" evidence="3">
    <location>
        <begin position="575"/>
        <end position="595"/>
    </location>
</feature>
<dbReference type="EMBL" id="LR791030">
    <property type="protein sequence ID" value="CAB3266892.1"/>
    <property type="molecule type" value="mRNA"/>
</dbReference>
<organism evidence="6">
    <name type="scientific">Phallusia mammillata</name>
    <dbReference type="NCBI Taxonomy" id="59560"/>
    <lineage>
        <taxon>Eukaryota</taxon>
        <taxon>Metazoa</taxon>
        <taxon>Chordata</taxon>
        <taxon>Tunicata</taxon>
        <taxon>Ascidiacea</taxon>
        <taxon>Phlebobranchia</taxon>
        <taxon>Ascidiidae</taxon>
        <taxon>Phallusia</taxon>
    </lineage>
</organism>
<gene>
    <name evidence="6" type="primary">Tecta-004</name>
</gene>
<evidence type="ECO:0000256" key="3">
    <source>
        <dbReference type="SAM" id="Phobius"/>
    </source>
</evidence>
<dbReference type="AlphaFoldDB" id="A0A6F9DTY8"/>
<evidence type="ECO:0000259" key="5">
    <source>
        <dbReference type="PROSITE" id="PS51034"/>
    </source>
</evidence>
<protein>
    <submittedName>
        <fullName evidence="6">Alpha-tectorin-like</fullName>
    </submittedName>
</protein>
<dbReference type="Pfam" id="PF00100">
    <property type="entry name" value="Zona_pellucida"/>
    <property type="match status" value="1"/>
</dbReference>
<dbReference type="PROSITE" id="PS51034">
    <property type="entry name" value="ZP_2"/>
    <property type="match status" value="1"/>
</dbReference>
<reference evidence="6" key="1">
    <citation type="submission" date="2020-04" db="EMBL/GenBank/DDBJ databases">
        <authorList>
            <person name="Neveu A P."/>
        </authorList>
    </citation>
    <scope>NUCLEOTIDE SEQUENCE</scope>
    <source>
        <tissue evidence="6">Whole embryo</tissue>
    </source>
</reference>
<sequence length="597" mass="65337">MHFLELCTLCVVFAVLSTDQVEGFCGVAADLTSNNGEAIIDSDCNFASIMITSSTTSSIYQTRGVMGDMGQCQIYDGTDNTGILLGTFTGDGNAVGAVRSSSNNLFLSCVNTGGPTITWRHQVSDRECGSTLTGGDFYDTELGPFTLGSYCIWTFLANPGCSYRFDVKASIAAGDYIFINWPEGASGITGEPARYGMYAADSDLEESWANGGNKVRFMFASDLTAGEPSDYISFNATQVCPPPPVSQLKCGETTIINLVEESLKKLNASDRDILYIAPSEDMKPEDVDPSCVANIQHPYFVFNITQCVPVTSQSDGLIKLTFIVWNQKNLDPSAPVQRYMIFCVNFTCEFDSNVTISSSEIDPEIRKIGFNTDPAEGEFQVSLDLYSNDSYENPLSADDTVTVPEYVFAKVKLTDVPESADNFQVDMTSCWATEEMNPTSVPIYPIITASCPASNPYDPSNAIVVIRNNQPICGQFKFRSFVWTNVTEQALYVHCDVNICDTDAGSCPEECGGKRRRRRDITTAGKKQILSAGPIVISFPQTTSELQDDKDQQKVEYVNVEEVLGSIRDSHDQEMYAFLAVVLVVLIGGVIYHFALK</sequence>
<keyword evidence="3" id="KW-1133">Transmembrane helix</keyword>
<dbReference type="PANTHER" id="PTHR14002">
    <property type="entry name" value="ENDOGLIN/TGF-BETA RECEPTOR TYPE III"/>
    <property type="match status" value="1"/>
</dbReference>
<dbReference type="Gene3D" id="2.60.40.4100">
    <property type="entry name" value="Zona pellucida, ZP-C domain"/>
    <property type="match status" value="1"/>
</dbReference>
<keyword evidence="3" id="KW-0812">Transmembrane</keyword>
<evidence type="ECO:0000256" key="4">
    <source>
        <dbReference type="SAM" id="SignalP"/>
    </source>
</evidence>
<evidence type="ECO:0000313" key="6">
    <source>
        <dbReference type="EMBL" id="CAB3266892.1"/>
    </source>
</evidence>
<evidence type="ECO:0000256" key="2">
    <source>
        <dbReference type="ARBA" id="ARBA00023157"/>
    </source>
</evidence>
<keyword evidence="2" id="KW-1015">Disulfide bond</keyword>
<name>A0A6F9DTY8_9ASCI</name>
<dbReference type="InterPro" id="IPR055355">
    <property type="entry name" value="ZP-C"/>
</dbReference>
<dbReference type="InterPro" id="IPR042235">
    <property type="entry name" value="ZP-C_dom"/>
</dbReference>
<proteinExistence type="evidence at transcript level"/>
<keyword evidence="3" id="KW-0472">Membrane</keyword>
<feature type="chain" id="PRO_5026279514" evidence="4">
    <location>
        <begin position="24"/>
        <end position="597"/>
    </location>
</feature>